<dbReference type="InterPro" id="IPR007214">
    <property type="entry name" value="YbaK/aa-tRNA-synth-assoc-dom"/>
</dbReference>
<name>A0ABU0YQX6_9PROT</name>
<organism evidence="2 3">
    <name type="scientific">Dongia sedimenti</name>
    <dbReference type="NCBI Taxonomy" id="3064282"/>
    <lineage>
        <taxon>Bacteria</taxon>
        <taxon>Pseudomonadati</taxon>
        <taxon>Pseudomonadota</taxon>
        <taxon>Alphaproteobacteria</taxon>
        <taxon>Rhodospirillales</taxon>
        <taxon>Dongiaceae</taxon>
        <taxon>Dongia</taxon>
    </lineage>
</organism>
<comment type="caution">
    <text evidence="2">The sequence shown here is derived from an EMBL/GenBank/DDBJ whole genome shotgun (WGS) entry which is preliminary data.</text>
</comment>
<dbReference type="CDD" id="cd04333">
    <property type="entry name" value="ProX_deacylase"/>
    <property type="match status" value="1"/>
</dbReference>
<dbReference type="PANTHER" id="PTHR30411:SF1">
    <property type="entry name" value="CYTOPLASMIC PROTEIN"/>
    <property type="match status" value="1"/>
</dbReference>
<dbReference type="PANTHER" id="PTHR30411">
    <property type="entry name" value="CYTOPLASMIC PROTEIN"/>
    <property type="match status" value="1"/>
</dbReference>
<dbReference type="Proteomes" id="UP001230156">
    <property type="component" value="Unassembled WGS sequence"/>
</dbReference>
<gene>
    <name evidence="2" type="ORF">Q8A70_20740</name>
</gene>
<evidence type="ECO:0000259" key="1">
    <source>
        <dbReference type="Pfam" id="PF04073"/>
    </source>
</evidence>
<proteinExistence type="predicted"/>
<evidence type="ECO:0000313" key="2">
    <source>
        <dbReference type="EMBL" id="MDQ7250130.1"/>
    </source>
</evidence>
<keyword evidence="3" id="KW-1185">Reference proteome</keyword>
<dbReference type="SUPFAM" id="SSF55826">
    <property type="entry name" value="YbaK/ProRS associated domain"/>
    <property type="match status" value="1"/>
</dbReference>
<dbReference type="RefSeq" id="WP_379958983.1">
    <property type="nucleotide sequence ID" value="NZ_JAUYVI010000006.1"/>
</dbReference>
<feature type="domain" description="YbaK/aminoacyl-tRNA synthetase-associated" evidence="1">
    <location>
        <begin position="11"/>
        <end position="129"/>
    </location>
</feature>
<dbReference type="Gene3D" id="3.90.960.10">
    <property type="entry name" value="YbaK/aminoacyl-tRNA synthetase-associated domain"/>
    <property type="match status" value="1"/>
</dbReference>
<dbReference type="EMBL" id="JAUYVI010000006">
    <property type="protein sequence ID" value="MDQ7250130.1"/>
    <property type="molecule type" value="Genomic_DNA"/>
</dbReference>
<sequence>MLTEIKEFSASTRTSADAAAAIGCSVAQIAKSLVFRAKPSGRAILVMASGANRVDEKKLAAALGETIGKADAEFVRAETGFAIGGVSPVGHGIKLKTFIDEDLMVLPEIWAAAGSPNSVFRLTPQDLLRVTEGQILALKA</sequence>
<dbReference type="InterPro" id="IPR036754">
    <property type="entry name" value="YbaK/aa-tRNA-synt-asso_dom_sf"/>
</dbReference>
<dbReference type="Pfam" id="PF04073">
    <property type="entry name" value="tRNA_edit"/>
    <property type="match status" value="1"/>
</dbReference>
<accession>A0ABU0YQX6</accession>
<reference evidence="3" key="1">
    <citation type="submission" date="2023-08" db="EMBL/GenBank/DDBJ databases">
        <title>Rhodospirillaceae gen. nov., a novel taxon isolated from the Yangtze River Yuezi River estuary sludge.</title>
        <authorList>
            <person name="Ruan L."/>
        </authorList>
    </citation>
    <scope>NUCLEOTIDE SEQUENCE [LARGE SCALE GENOMIC DNA]</scope>
    <source>
        <strain evidence="3">R-7</strain>
    </source>
</reference>
<evidence type="ECO:0000313" key="3">
    <source>
        <dbReference type="Proteomes" id="UP001230156"/>
    </source>
</evidence>
<protein>
    <submittedName>
        <fullName evidence="2">YbaK/EbsC family protein</fullName>
    </submittedName>
</protein>